<dbReference type="Proteomes" id="UP000258613">
    <property type="component" value="Plasmid pAArc-Mg-01"/>
</dbReference>
<feature type="domain" description="AAA+ ATPase" evidence="1">
    <location>
        <begin position="57"/>
        <end position="436"/>
    </location>
</feature>
<dbReference type="SMART" id="SM00382">
    <property type="entry name" value="AAA"/>
    <property type="match status" value="1"/>
</dbReference>
<dbReference type="InterPro" id="IPR003593">
    <property type="entry name" value="AAA+_ATPase"/>
</dbReference>
<dbReference type="SUPFAM" id="SSF52540">
    <property type="entry name" value="P-loop containing nucleoside triphosphate hydrolases"/>
    <property type="match status" value="1"/>
</dbReference>
<proteinExistence type="predicted"/>
<evidence type="ECO:0000259" key="1">
    <source>
        <dbReference type="SMART" id="SM00382"/>
    </source>
</evidence>
<geneLocation type="plasmid" evidence="3">
    <name>paarc-mg-01</name>
</geneLocation>
<dbReference type="PANTHER" id="PTHR33295:SF18">
    <property type="entry name" value="AAA+ ATPASE DOMAIN-CONTAINING PROTEIN"/>
    <property type="match status" value="1"/>
</dbReference>
<gene>
    <name evidence="2" type="ORF">AArcMg_4082</name>
</gene>
<sequence>MVDSRIEGSDYIADAKKHNEWWDGELSDLSDVASYDPRSDFLQVLRRIDTHRREGVESLVYPIYGPTGIGKTTLLKQFIAAVVSEDNYSPGHRDLDIFGAVDPRQILYVPLEESLYHLERAEDAVEQLYSVIDYFRTHVCPRGEISYVLLDDIGALRLDEDQKQNLFDIVDDRTYLLLTGVVTSQVDVEDVPGSERIDEVEWARPMLPMKFADTVQLNLYDETSLEEAEPELVDRIESLRTSSVEGESLIREVRSHLSSPAELPTAVEALNQLYFEVLSAHERDLLHEAAREYLQRGGFFRRVDDSAVENELTRSHLLLYLYKELARYESIQHPENLHRLSSLAASHAGEELRYTDISDQLELNRRTLDSYLKILDEGLSVSESHDFSLQRHRRTRLYLRNPRHVVLLSQRQEHYGFEDGDPTRVLNHEFEYKLARTVVFDHAKRLAYAVDPTGGGDHEVEYCETEAGTVDYILRNEGFVLPFVLSYHPNSKDAEAIVAAFDPTAGKHPKPDTEDLQNFDYEAPYRFIVTDSLPQEVKKSESLVRDQGETKHCYLPYWLFLLIC</sequence>
<protein>
    <submittedName>
        <fullName evidence="2">ATPase AAA</fullName>
    </submittedName>
</protein>
<keyword evidence="3" id="KW-1185">Reference proteome</keyword>
<name>A0A346PK62_9EURY</name>
<dbReference type="RefSeq" id="WP_117366806.1">
    <property type="nucleotide sequence ID" value="NZ_CP027032.1"/>
</dbReference>
<dbReference type="Gene3D" id="3.40.50.300">
    <property type="entry name" value="P-loop containing nucleotide triphosphate hydrolases"/>
    <property type="match status" value="1"/>
</dbReference>
<accession>A0A346PK62</accession>
<reference evidence="2 3" key="1">
    <citation type="submission" date="2018-02" db="EMBL/GenBank/DDBJ databases">
        <title>Phenotypic and genomic properties of facultatively anaerobic sulfur-reducing natronoarchaea from hypersaline soda lakes.</title>
        <authorList>
            <person name="Sorokin D.Y."/>
            <person name="Kublanov I.V."/>
            <person name="Roman P."/>
            <person name="Sinninghe Damste J.S."/>
            <person name="Golyshin P.N."/>
            <person name="Rojo D."/>
            <person name="Ciordia S."/>
            <person name="Mena M.D.C."/>
            <person name="Ferrer M."/>
            <person name="Messina E."/>
            <person name="Smedile F."/>
            <person name="La Spada G."/>
            <person name="La Cono V."/>
            <person name="Yakimov M.M."/>
        </authorList>
    </citation>
    <scope>NUCLEOTIDE SEQUENCE [LARGE SCALE GENOMIC DNA]</scope>
    <source>
        <strain evidence="2 3">AArc-Mg</strain>
        <plasmid evidence="3">paarc-mg-01</plasmid>
    </source>
</reference>
<dbReference type="PANTHER" id="PTHR33295">
    <property type="entry name" value="ATPASE"/>
    <property type="match status" value="1"/>
</dbReference>
<organism evidence="2 3">
    <name type="scientific">Natrarchaeobaculum sulfurireducens</name>
    <dbReference type="NCBI Taxonomy" id="2044521"/>
    <lineage>
        <taxon>Archaea</taxon>
        <taxon>Methanobacteriati</taxon>
        <taxon>Methanobacteriota</taxon>
        <taxon>Stenosarchaea group</taxon>
        <taxon>Halobacteria</taxon>
        <taxon>Halobacteriales</taxon>
        <taxon>Natrialbaceae</taxon>
        <taxon>Natrarchaeobaculum</taxon>
    </lineage>
</organism>
<dbReference type="EMBL" id="CP027032">
    <property type="protein sequence ID" value="AXR79907.1"/>
    <property type="molecule type" value="Genomic_DNA"/>
</dbReference>
<evidence type="ECO:0000313" key="2">
    <source>
        <dbReference type="EMBL" id="AXR79907.1"/>
    </source>
</evidence>
<evidence type="ECO:0000313" key="3">
    <source>
        <dbReference type="Proteomes" id="UP000258613"/>
    </source>
</evidence>
<dbReference type="Pfam" id="PF13635">
    <property type="entry name" value="DUF4143"/>
    <property type="match status" value="1"/>
</dbReference>
<dbReference type="InterPro" id="IPR027417">
    <property type="entry name" value="P-loop_NTPase"/>
</dbReference>
<dbReference type="OrthoDB" id="204168at2157"/>
<dbReference type="GeneID" id="37640367"/>
<dbReference type="KEGG" id="nag:AArcMg_4082"/>
<dbReference type="AlphaFoldDB" id="A0A346PK62"/>
<keyword evidence="2" id="KW-0614">Plasmid</keyword>
<dbReference type="InterPro" id="IPR025420">
    <property type="entry name" value="DUF4143"/>
</dbReference>